<dbReference type="AlphaFoldDB" id="A0A1F6MDC3"/>
<accession>A0A1F6MDC3</accession>
<dbReference type="Proteomes" id="UP000177953">
    <property type="component" value="Unassembled WGS sequence"/>
</dbReference>
<dbReference type="Gene3D" id="3.40.50.720">
    <property type="entry name" value="NAD(P)-binding Rossmann-like Domain"/>
    <property type="match status" value="1"/>
</dbReference>
<gene>
    <name evidence="1" type="ORF">A2754_02940</name>
</gene>
<comment type="caution">
    <text evidence="1">The sequence shown here is derived from an EMBL/GenBank/DDBJ whole genome shotgun (WGS) entry which is preliminary data.</text>
</comment>
<evidence type="ECO:0000313" key="1">
    <source>
        <dbReference type="EMBL" id="OGH69667.1"/>
    </source>
</evidence>
<protein>
    <recommendedName>
        <fullName evidence="3">RCK N-terminal domain-containing protein</fullName>
    </recommendedName>
</protein>
<evidence type="ECO:0000313" key="2">
    <source>
        <dbReference type="Proteomes" id="UP000177953"/>
    </source>
</evidence>
<name>A0A1F6MDC3_9BACT</name>
<proteinExistence type="predicted"/>
<dbReference type="EMBL" id="MFPU01000029">
    <property type="protein sequence ID" value="OGH69667.1"/>
    <property type="molecule type" value="Genomic_DNA"/>
</dbReference>
<evidence type="ECO:0008006" key="3">
    <source>
        <dbReference type="Google" id="ProtNLM"/>
    </source>
</evidence>
<organism evidence="1 2">
    <name type="scientific">Candidatus Magasanikbacteria bacterium RIFCSPHIGHO2_01_FULL_47_8</name>
    <dbReference type="NCBI Taxonomy" id="1798673"/>
    <lineage>
        <taxon>Bacteria</taxon>
        <taxon>Candidatus Magasanikiibacteriota</taxon>
    </lineage>
</organism>
<reference evidence="1 2" key="1">
    <citation type="journal article" date="2016" name="Nat. Commun.">
        <title>Thousands of microbial genomes shed light on interconnected biogeochemical processes in an aquifer system.</title>
        <authorList>
            <person name="Anantharaman K."/>
            <person name="Brown C.T."/>
            <person name="Hug L.A."/>
            <person name="Sharon I."/>
            <person name="Castelle C.J."/>
            <person name="Probst A.J."/>
            <person name="Thomas B.C."/>
            <person name="Singh A."/>
            <person name="Wilkins M.J."/>
            <person name="Karaoz U."/>
            <person name="Brodie E.L."/>
            <person name="Williams K.H."/>
            <person name="Hubbard S.S."/>
            <person name="Banfield J.F."/>
        </authorList>
    </citation>
    <scope>NUCLEOTIDE SEQUENCE [LARGE SCALE GENOMIC DNA]</scope>
</reference>
<sequence>MDNKRVAFVGFGPFARKVHHDLDGQASEIMVIGEDNHYLNRFKGTGVKVLALKGEIDSDSIDESLVRMEIVTEKAVKEKNGIAHRTKTVDIAIVDLEDLGKEMNNRAVEILRGFAECIVVSTRHEGEVSVLDRLGANIAVCPERDVAEIVVMRLYNEDIRDVITVLEEGDIREASVEIPEQWTGRHIKEIETMYGVRVLFITRAYPVVEKKKVVGNREVIVYPGDVEDDEGIAFESTDIASEDSGPEAESKIARFSGRDITARVIGPFNKIKKLSK</sequence>